<evidence type="ECO:0000313" key="2">
    <source>
        <dbReference type="Proteomes" id="UP001442494"/>
    </source>
</evidence>
<dbReference type="Proteomes" id="UP001442494">
    <property type="component" value="Unassembled WGS sequence"/>
</dbReference>
<evidence type="ECO:0000313" key="1">
    <source>
        <dbReference type="EMBL" id="MEP0864739.1"/>
    </source>
</evidence>
<sequence>MQMTDQHQTNSAEVELTQAVHNLAYQLISQAGQRVSERLTAYMALPHQLNQLNADIVAAGQLDLNDAIACEQHLWRLAKIFPSISYIGFALTDGSKESGAGRWIERTQLSVYENRNFKGCDYATDEQGNRTHLIQSYDYDALSQPWHKQALEAGKPIWTHIFTADIDDVEVADEQSVQPEDTSSNVGYQNYVAVNAERPLYDKDGKLFGLAIVDVLLSEISKFLGTLKVTPSGQVFIMERDGMLVGSGDEHSIVHRVDGRLERFNALNTPNLAIRSIAEELQKRFNNFQTIQEQQFDFSLNGDHQFVYVTPWQEEYGLNWLVVVGVPKSDLI</sequence>
<accession>A0ABV0JMS6</accession>
<protein>
    <submittedName>
        <fullName evidence="1">Cache domain-containing protein</fullName>
    </submittedName>
</protein>
<dbReference type="RefSeq" id="WP_190423471.1">
    <property type="nucleotide sequence ID" value="NZ_JAMPKK010000017.1"/>
</dbReference>
<gene>
    <name evidence="1" type="ORF">NDI37_09675</name>
</gene>
<comment type="caution">
    <text evidence="1">The sequence shown here is derived from an EMBL/GenBank/DDBJ whole genome shotgun (WGS) entry which is preliminary data.</text>
</comment>
<dbReference type="EMBL" id="JAMPKK010000017">
    <property type="protein sequence ID" value="MEP0864739.1"/>
    <property type="molecule type" value="Genomic_DNA"/>
</dbReference>
<reference evidence="1 2" key="1">
    <citation type="submission" date="2022-04" db="EMBL/GenBank/DDBJ databases">
        <title>Positive selection, recombination, and allopatry shape intraspecific diversity of widespread and dominant cyanobacteria.</title>
        <authorList>
            <person name="Wei J."/>
            <person name="Shu W."/>
            <person name="Hu C."/>
        </authorList>
    </citation>
    <scope>NUCLEOTIDE SEQUENCE [LARGE SCALE GENOMIC DNA]</scope>
    <source>
        <strain evidence="1 2">GB2-A5</strain>
    </source>
</reference>
<keyword evidence="2" id="KW-1185">Reference proteome</keyword>
<dbReference type="Gene3D" id="3.30.450.20">
    <property type="entry name" value="PAS domain"/>
    <property type="match status" value="1"/>
</dbReference>
<name>A0ABV0JMS6_9CYAN</name>
<proteinExistence type="predicted"/>
<organism evidence="1 2">
    <name type="scientific">Funiculus sociatus GB2-A5</name>
    <dbReference type="NCBI Taxonomy" id="2933946"/>
    <lineage>
        <taxon>Bacteria</taxon>
        <taxon>Bacillati</taxon>
        <taxon>Cyanobacteriota</taxon>
        <taxon>Cyanophyceae</taxon>
        <taxon>Coleofasciculales</taxon>
        <taxon>Coleofasciculaceae</taxon>
        <taxon>Funiculus</taxon>
    </lineage>
</organism>